<evidence type="ECO:0000256" key="2">
    <source>
        <dbReference type="ARBA" id="ARBA00012438"/>
    </source>
</evidence>
<keyword evidence="9" id="KW-0472">Membrane</keyword>
<feature type="transmembrane region" description="Helical" evidence="9">
    <location>
        <begin position="148"/>
        <end position="166"/>
    </location>
</feature>
<feature type="transmembrane region" description="Helical" evidence="9">
    <location>
        <begin position="67"/>
        <end position="93"/>
    </location>
</feature>
<dbReference type="InterPro" id="IPR003594">
    <property type="entry name" value="HATPase_dom"/>
</dbReference>
<comment type="catalytic activity">
    <reaction evidence="1">
        <text>ATP + protein L-histidine = ADP + protein N-phospho-L-histidine.</text>
        <dbReference type="EC" id="2.7.13.3"/>
    </reaction>
</comment>
<keyword evidence="12" id="KW-1185">Reference proteome</keyword>
<dbReference type="SUPFAM" id="SSF55874">
    <property type="entry name" value="ATPase domain of HSP90 chaperone/DNA topoisomerase II/histidine kinase"/>
    <property type="match status" value="1"/>
</dbReference>
<keyword evidence="6 11" id="KW-0418">Kinase</keyword>
<dbReference type="RefSeq" id="WP_192750105.1">
    <property type="nucleotide sequence ID" value="NZ_BAABJL010000035.1"/>
</dbReference>
<evidence type="ECO:0000256" key="1">
    <source>
        <dbReference type="ARBA" id="ARBA00000085"/>
    </source>
</evidence>
<dbReference type="AlphaFoldDB" id="A0A927MT82"/>
<dbReference type="PANTHER" id="PTHR24421:SF10">
    <property type="entry name" value="NITRATE_NITRITE SENSOR PROTEIN NARQ"/>
    <property type="match status" value="1"/>
</dbReference>
<name>A0A927MT82_9ACTN</name>
<keyword evidence="3" id="KW-0597">Phosphoprotein</keyword>
<evidence type="ECO:0000256" key="6">
    <source>
        <dbReference type="ARBA" id="ARBA00022777"/>
    </source>
</evidence>
<dbReference type="GO" id="GO:0046983">
    <property type="term" value="F:protein dimerization activity"/>
    <property type="evidence" value="ECO:0007669"/>
    <property type="project" value="InterPro"/>
</dbReference>
<gene>
    <name evidence="11" type="ORF">HEB94_002735</name>
</gene>
<keyword evidence="8" id="KW-0902">Two-component regulatory system</keyword>
<evidence type="ECO:0000313" key="12">
    <source>
        <dbReference type="Proteomes" id="UP000638648"/>
    </source>
</evidence>
<keyword evidence="4" id="KW-0808">Transferase</keyword>
<feature type="transmembrane region" description="Helical" evidence="9">
    <location>
        <begin position="12"/>
        <end position="32"/>
    </location>
</feature>
<sequence length="399" mass="42160">MRSRPFGPEVRGAVVDTAVAAGLAYLLAYSTLDPPGPAFTGPEWVAWFAGAAVGLPLAVRRRWPLPVLGWMVVAAATATAFGVVGTGVIWVTYAPLALALYTAATATGPVVAVVALVAGLAAPAATIPWLYDRLGIAPSDAPQSEMPLWWQVELGMVTVAVTAAWATGRVVRWRRMVHAGIARQLALDAVAAERLRIARELHDIVGHSMSLIAVKATVANHIAAERPGETRAALLTIERTSRSALTEIRRLLDVLRSDTDPAADLGPSPGTADLSDLTDRLRSDGLRVDLRLDGADDLPQAVDLTVFRIVQEALTNVMKHANAGHCQVTVLARDGGVHIEVSDDGRAHRSSGRSPTGQGLIGMRERVAMYGGTLSTGPRPEGGFRVVADIPYVAVEETA</sequence>
<dbReference type="GO" id="GO:0000155">
    <property type="term" value="F:phosphorelay sensor kinase activity"/>
    <property type="evidence" value="ECO:0007669"/>
    <property type="project" value="InterPro"/>
</dbReference>
<evidence type="ECO:0000256" key="7">
    <source>
        <dbReference type="ARBA" id="ARBA00022840"/>
    </source>
</evidence>
<dbReference type="EC" id="2.7.13.3" evidence="2"/>
<reference evidence="11" key="1">
    <citation type="submission" date="2020-10" db="EMBL/GenBank/DDBJ databases">
        <title>Sequencing the genomes of 1000 actinobacteria strains.</title>
        <authorList>
            <person name="Klenk H.-P."/>
        </authorList>
    </citation>
    <scope>NUCLEOTIDE SEQUENCE</scope>
    <source>
        <strain evidence="11">DSM 45354</strain>
    </source>
</reference>
<dbReference type="Pfam" id="PF07730">
    <property type="entry name" value="HisKA_3"/>
    <property type="match status" value="1"/>
</dbReference>
<dbReference type="SMART" id="SM00387">
    <property type="entry name" value="HATPase_c"/>
    <property type="match status" value="1"/>
</dbReference>
<evidence type="ECO:0000313" key="11">
    <source>
        <dbReference type="EMBL" id="MBE1605887.1"/>
    </source>
</evidence>
<dbReference type="InterPro" id="IPR055558">
    <property type="entry name" value="DUF7134"/>
</dbReference>
<keyword evidence="9" id="KW-0812">Transmembrane</keyword>
<organism evidence="11 12">
    <name type="scientific">Actinopolymorpha pittospori</name>
    <dbReference type="NCBI Taxonomy" id="648752"/>
    <lineage>
        <taxon>Bacteria</taxon>
        <taxon>Bacillati</taxon>
        <taxon>Actinomycetota</taxon>
        <taxon>Actinomycetes</taxon>
        <taxon>Propionibacteriales</taxon>
        <taxon>Actinopolymorphaceae</taxon>
        <taxon>Actinopolymorpha</taxon>
    </lineage>
</organism>
<dbReference type="Gene3D" id="1.20.5.1930">
    <property type="match status" value="1"/>
</dbReference>
<comment type="caution">
    <text evidence="11">The sequence shown here is derived from an EMBL/GenBank/DDBJ whole genome shotgun (WGS) entry which is preliminary data.</text>
</comment>
<keyword evidence="7" id="KW-0067">ATP-binding</keyword>
<dbReference type="Proteomes" id="UP000638648">
    <property type="component" value="Unassembled WGS sequence"/>
</dbReference>
<protein>
    <recommendedName>
        <fullName evidence="2">histidine kinase</fullName>
        <ecNumber evidence="2">2.7.13.3</ecNumber>
    </recommendedName>
</protein>
<dbReference type="PANTHER" id="PTHR24421">
    <property type="entry name" value="NITRATE/NITRITE SENSOR PROTEIN NARX-RELATED"/>
    <property type="match status" value="1"/>
</dbReference>
<dbReference type="InterPro" id="IPR036890">
    <property type="entry name" value="HATPase_C_sf"/>
</dbReference>
<evidence type="ECO:0000256" key="8">
    <source>
        <dbReference type="ARBA" id="ARBA00023012"/>
    </source>
</evidence>
<dbReference type="Pfam" id="PF02518">
    <property type="entry name" value="HATPase_c"/>
    <property type="match status" value="1"/>
</dbReference>
<evidence type="ECO:0000256" key="3">
    <source>
        <dbReference type="ARBA" id="ARBA00022553"/>
    </source>
</evidence>
<accession>A0A927MT82</accession>
<evidence type="ECO:0000259" key="10">
    <source>
        <dbReference type="SMART" id="SM00387"/>
    </source>
</evidence>
<proteinExistence type="predicted"/>
<dbReference type="GO" id="GO:0016020">
    <property type="term" value="C:membrane"/>
    <property type="evidence" value="ECO:0007669"/>
    <property type="project" value="InterPro"/>
</dbReference>
<evidence type="ECO:0000256" key="4">
    <source>
        <dbReference type="ARBA" id="ARBA00022679"/>
    </source>
</evidence>
<keyword evidence="5" id="KW-0547">Nucleotide-binding</keyword>
<dbReference type="Gene3D" id="3.30.565.10">
    <property type="entry name" value="Histidine kinase-like ATPase, C-terminal domain"/>
    <property type="match status" value="1"/>
</dbReference>
<evidence type="ECO:0000256" key="5">
    <source>
        <dbReference type="ARBA" id="ARBA00022741"/>
    </source>
</evidence>
<feature type="transmembrane region" description="Helical" evidence="9">
    <location>
        <begin position="99"/>
        <end position="127"/>
    </location>
</feature>
<feature type="domain" description="Histidine kinase/HSP90-like ATPase" evidence="10">
    <location>
        <begin position="301"/>
        <end position="394"/>
    </location>
</feature>
<evidence type="ECO:0000256" key="9">
    <source>
        <dbReference type="SAM" id="Phobius"/>
    </source>
</evidence>
<dbReference type="GO" id="GO:0005524">
    <property type="term" value="F:ATP binding"/>
    <property type="evidence" value="ECO:0007669"/>
    <property type="project" value="UniProtKB-KW"/>
</dbReference>
<dbReference type="CDD" id="cd16917">
    <property type="entry name" value="HATPase_UhpB-NarQ-NarX-like"/>
    <property type="match status" value="1"/>
</dbReference>
<dbReference type="Pfam" id="PF23539">
    <property type="entry name" value="DUF7134"/>
    <property type="match status" value="1"/>
</dbReference>
<dbReference type="EMBL" id="JADBEM010000001">
    <property type="protein sequence ID" value="MBE1605887.1"/>
    <property type="molecule type" value="Genomic_DNA"/>
</dbReference>
<keyword evidence="9" id="KW-1133">Transmembrane helix</keyword>
<dbReference type="InterPro" id="IPR050482">
    <property type="entry name" value="Sensor_HK_TwoCompSys"/>
</dbReference>
<dbReference type="InterPro" id="IPR011712">
    <property type="entry name" value="Sig_transdc_His_kin_sub3_dim/P"/>
</dbReference>